<sequence length="434" mass="48917">MIFEDALTSFREKILEICPNVKIFLNAPEAAYRYVDGNTISNFDNDQVTNFNLLWHQVNKKFIATFNPTVIASSSSMVIGDSSHPWGKYFVHYAQSFYTHFLNSLLHNLNVRRRDRDIIYDSGAFQISAFYNCKLNSRKWAKGSLNSNGRVVLIDAGVYQFGYLLNAAMLSRANGYVQSGPYHLELVAEHHYNSAIYGGFLVDHYGHFLLESLSRLWSLSILDEPILFQTPAGLNKVSSLPKYMQEIFAILGISERVILVDRPISVETLYIPDAGNILDGFISNKFLQSITNKSSNSPLAKSDLIYLSRSKLDSGVITDESKFENILKESGFKIIHPETLSVKEQIDIISNSKILVGFVGSAFHTMVLCPNLPEKVIYLQRMKDLNVNFNEIDRRLGVNALYIDAVISDHGLKGVGNVDFEKITKKLFQEGIIG</sequence>
<dbReference type="Proteomes" id="UP000401081">
    <property type="component" value="Unassembled WGS sequence"/>
</dbReference>
<dbReference type="EMBL" id="CAADJD010000024">
    <property type="protein sequence ID" value="VFS79579.1"/>
    <property type="molecule type" value="Genomic_DNA"/>
</dbReference>
<dbReference type="AlphaFoldDB" id="A0A485CBK0"/>
<evidence type="ECO:0000259" key="1">
    <source>
        <dbReference type="Pfam" id="PF04577"/>
    </source>
</evidence>
<dbReference type="InterPro" id="IPR049625">
    <property type="entry name" value="Glyco_transf_61_cat"/>
</dbReference>
<protein>
    <submittedName>
        <fullName evidence="2">Capsular polysaccharide biosynthesis protein</fullName>
    </submittedName>
</protein>
<evidence type="ECO:0000313" key="2">
    <source>
        <dbReference type="EMBL" id="VFS79579.1"/>
    </source>
</evidence>
<dbReference type="InterPro" id="IPR046237">
    <property type="entry name" value="DUF6270"/>
</dbReference>
<dbReference type="Pfam" id="PF04577">
    <property type="entry name" value="Glyco_transf_61"/>
    <property type="match status" value="1"/>
</dbReference>
<dbReference type="GO" id="GO:0016757">
    <property type="term" value="F:glycosyltransferase activity"/>
    <property type="evidence" value="ECO:0007669"/>
    <property type="project" value="InterPro"/>
</dbReference>
<reference evidence="2 3" key="1">
    <citation type="submission" date="2019-03" db="EMBL/GenBank/DDBJ databases">
        <authorList>
            <consortium name="Pathogen Informatics"/>
        </authorList>
    </citation>
    <scope>NUCLEOTIDE SEQUENCE [LARGE SCALE GENOMIC DNA]</scope>
    <source>
        <strain evidence="2 3">NCTC12993</strain>
    </source>
</reference>
<dbReference type="Pfam" id="PF19786">
    <property type="entry name" value="DUF6270"/>
    <property type="match status" value="1"/>
</dbReference>
<organism evidence="2 3">
    <name type="scientific">Kluyvera cryocrescens</name>
    <name type="common">Kluyvera citrophila</name>
    <dbReference type="NCBI Taxonomy" id="580"/>
    <lineage>
        <taxon>Bacteria</taxon>
        <taxon>Pseudomonadati</taxon>
        <taxon>Pseudomonadota</taxon>
        <taxon>Gammaproteobacteria</taxon>
        <taxon>Enterobacterales</taxon>
        <taxon>Enterobacteriaceae</taxon>
        <taxon>Kluyvera</taxon>
    </lineage>
</organism>
<evidence type="ECO:0000313" key="3">
    <source>
        <dbReference type="Proteomes" id="UP000401081"/>
    </source>
</evidence>
<gene>
    <name evidence="2" type="ORF">NCTC12993_05831</name>
</gene>
<proteinExistence type="predicted"/>
<accession>A0A485CBK0</accession>
<feature type="domain" description="Glycosyltransferase 61 catalytic" evidence="1">
    <location>
        <begin position="205"/>
        <end position="371"/>
    </location>
</feature>
<keyword evidence="3" id="KW-1185">Reference proteome</keyword>
<name>A0A485CBK0_KLUCR</name>